<keyword evidence="3" id="KW-1185">Reference proteome</keyword>
<dbReference type="PATRIC" id="fig|1379910.4.peg.1565"/>
<dbReference type="AlphaFoldDB" id="A0A0H4VNL8"/>
<gene>
    <name evidence="2" type="ORF">TH63_07150</name>
</gene>
<keyword evidence="1" id="KW-0472">Membrane</keyword>
<evidence type="ECO:0000256" key="1">
    <source>
        <dbReference type="SAM" id="Phobius"/>
    </source>
</evidence>
<keyword evidence="1" id="KW-1133">Transmembrane helix</keyword>
<keyword evidence="1" id="KW-0812">Transmembrane</keyword>
<feature type="transmembrane region" description="Helical" evidence="1">
    <location>
        <begin position="15"/>
        <end position="36"/>
    </location>
</feature>
<accession>A0A0H4VNL8</accession>
<name>A0A0H4VNL8_9BACT</name>
<protein>
    <submittedName>
        <fullName evidence="2">Uncharacterized protein</fullName>
    </submittedName>
</protein>
<reference evidence="2 3" key="1">
    <citation type="submission" date="2015-01" db="EMBL/GenBank/DDBJ databases">
        <title>Rufibacter sp./DG31D/ whole genome sequencing.</title>
        <authorList>
            <person name="Kim M.K."/>
            <person name="Srinivasan S."/>
            <person name="Lee J.-J."/>
        </authorList>
    </citation>
    <scope>NUCLEOTIDE SEQUENCE [LARGE SCALE GENOMIC DNA]</scope>
    <source>
        <strain evidence="2 3">DG31D</strain>
    </source>
</reference>
<sequence>MQPTVATLKVYLKQVFHLVVKTNFTHIFIITYNIAFYGRFSKNRLKTEFMKTAFQALLDRHIKHVEIFCHYYYCMAPVSF</sequence>
<dbReference type="Proteomes" id="UP000036458">
    <property type="component" value="Chromosome"/>
</dbReference>
<evidence type="ECO:0000313" key="2">
    <source>
        <dbReference type="EMBL" id="AKQ45467.1"/>
    </source>
</evidence>
<dbReference type="EMBL" id="CP010777">
    <property type="protein sequence ID" value="AKQ45467.1"/>
    <property type="molecule type" value="Genomic_DNA"/>
</dbReference>
<evidence type="ECO:0000313" key="3">
    <source>
        <dbReference type="Proteomes" id="UP000036458"/>
    </source>
</evidence>
<proteinExistence type="predicted"/>
<organism evidence="2 3">
    <name type="scientific">Rufibacter radiotolerans</name>
    <dbReference type="NCBI Taxonomy" id="1379910"/>
    <lineage>
        <taxon>Bacteria</taxon>
        <taxon>Pseudomonadati</taxon>
        <taxon>Bacteroidota</taxon>
        <taxon>Cytophagia</taxon>
        <taxon>Cytophagales</taxon>
        <taxon>Hymenobacteraceae</taxon>
        <taxon>Rufibacter</taxon>
    </lineage>
</organism>
<dbReference type="KEGG" id="ruf:TH63_07150"/>